<dbReference type="Proteomes" id="UP000001558">
    <property type="component" value="Chromosome"/>
</dbReference>
<keyword evidence="5 7" id="KW-0862">Zinc</keyword>
<dbReference type="FunFam" id="3.40.140.10:FF:000005">
    <property type="entry name" value="tRNA-specific adenosine deaminase"/>
    <property type="match status" value="1"/>
</dbReference>
<dbReference type="SUPFAM" id="SSF53927">
    <property type="entry name" value="Cytidine deaminase-like"/>
    <property type="match status" value="1"/>
</dbReference>
<dbReference type="InterPro" id="IPR028883">
    <property type="entry name" value="tRNA_aden_deaminase"/>
</dbReference>
<dbReference type="EC" id="3.5.4.33" evidence="7"/>
<comment type="catalytic activity">
    <reaction evidence="6 7">
        <text>adenosine(34) in tRNA + H2O + H(+) = inosine(34) in tRNA + NH4(+)</text>
        <dbReference type="Rhea" id="RHEA:43168"/>
        <dbReference type="Rhea" id="RHEA-COMP:10373"/>
        <dbReference type="Rhea" id="RHEA-COMP:10374"/>
        <dbReference type="ChEBI" id="CHEBI:15377"/>
        <dbReference type="ChEBI" id="CHEBI:15378"/>
        <dbReference type="ChEBI" id="CHEBI:28938"/>
        <dbReference type="ChEBI" id="CHEBI:74411"/>
        <dbReference type="ChEBI" id="CHEBI:82852"/>
        <dbReference type="EC" id="3.5.4.33"/>
    </reaction>
</comment>
<comment type="cofactor">
    <cofactor evidence="7">
        <name>Zn(2+)</name>
        <dbReference type="ChEBI" id="CHEBI:29105"/>
    </cofactor>
    <text evidence="7">Binds 1 zinc ion per subunit.</text>
</comment>
<dbReference type="KEGG" id="slo:Shew_1299"/>
<accession>A3QCH1</accession>
<dbReference type="PANTHER" id="PTHR11079:SF202">
    <property type="entry name" value="TRNA-SPECIFIC ADENOSINE DEAMINASE"/>
    <property type="match status" value="1"/>
</dbReference>
<dbReference type="PANTHER" id="PTHR11079">
    <property type="entry name" value="CYTOSINE DEAMINASE FAMILY MEMBER"/>
    <property type="match status" value="1"/>
</dbReference>
<dbReference type="RefSeq" id="WP_011865101.1">
    <property type="nucleotide sequence ID" value="NC_009092.1"/>
</dbReference>
<dbReference type="Pfam" id="PF00383">
    <property type="entry name" value="dCMP_cyt_deam_1"/>
    <property type="match status" value="1"/>
</dbReference>
<gene>
    <name evidence="7" type="primary">tadA</name>
    <name evidence="9" type="ordered locus">Shew_1299</name>
</gene>
<dbReference type="eggNOG" id="COG0590">
    <property type="taxonomic scope" value="Bacteria"/>
</dbReference>
<keyword evidence="4 7" id="KW-0378">Hydrolase</keyword>
<dbReference type="PROSITE" id="PS51747">
    <property type="entry name" value="CYT_DCMP_DEAMINASES_2"/>
    <property type="match status" value="1"/>
</dbReference>
<evidence type="ECO:0000256" key="3">
    <source>
        <dbReference type="ARBA" id="ARBA00022723"/>
    </source>
</evidence>
<sequence>MSNPIEKQTSLDEQAVKDEAYMRQAMALAAQAELRGEVPVGALLVKDDSVIATGYNLSICRHDASAHAEMECIRAAGQVMENYRLLDTTLYVTLEPCAMCAGAMVHARIGRLVFGAADLKTGAAGSVVDLVRSSAFNHQLEVTAGVLAEDCGEQLSAFFRRRRQEKKALKMAEKKQGQ</sequence>
<feature type="binding site" evidence="7">
    <location>
        <position position="67"/>
    </location>
    <ligand>
        <name>Zn(2+)</name>
        <dbReference type="ChEBI" id="CHEBI:29105"/>
        <note>catalytic</note>
    </ligand>
</feature>
<dbReference type="EMBL" id="CP000606">
    <property type="protein sequence ID" value="ABO23169.1"/>
    <property type="molecule type" value="Genomic_DNA"/>
</dbReference>
<dbReference type="GO" id="GO:0052717">
    <property type="term" value="F:tRNA-specific adenosine-34 deaminase activity"/>
    <property type="evidence" value="ECO:0007669"/>
    <property type="project" value="UniProtKB-UniRule"/>
</dbReference>
<comment type="subunit">
    <text evidence="1 7">Homodimer.</text>
</comment>
<dbReference type="Gene3D" id="3.40.140.10">
    <property type="entry name" value="Cytidine Deaminase, domain 2"/>
    <property type="match status" value="1"/>
</dbReference>
<evidence type="ECO:0000259" key="8">
    <source>
        <dbReference type="PROSITE" id="PS51747"/>
    </source>
</evidence>
<feature type="domain" description="CMP/dCMP-type deaminase" evidence="8">
    <location>
        <begin position="16"/>
        <end position="127"/>
    </location>
</feature>
<dbReference type="InterPro" id="IPR016193">
    <property type="entry name" value="Cytidine_deaminase-like"/>
</dbReference>
<evidence type="ECO:0000256" key="2">
    <source>
        <dbReference type="ARBA" id="ARBA00022694"/>
    </source>
</evidence>
<name>A3QCH1_SHELP</name>
<evidence type="ECO:0000256" key="1">
    <source>
        <dbReference type="ARBA" id="ARBA00011738"/>
    </source>
</evidence>
<feature type="active site" description="Proton donor" evidence="7">
    <location>
        <position position="69"/>
    </location>
</feature>
<evidence type="ECO:0000313" key="9">
    <source>
        <dbReference type="EMBL" id="ABO23169.1"/>
    </source>
</evidence>
<keyword evidence="2 7" id="KW-0819">tRNA processing</keyword>
<evidence type="ECO:0000256" key="4">
    <source>
        <dbReference type="ARBA" id="ARBA00022801"/>
    </source>
</evidence>
<dbReference type="GO" id="GO:0008270">
    <property type="term" value="F:zinc ion binding"/>
    <property type="evidence" value="ECO:0007669"/>
    <property type="project" value="UniProtKB-UniRule"/>
</dbReference>
<dbReference type="HAMAP" id="MF_00972">
    <property type="entry name" value="tRNA_aden_deaminase"/>
    <property type="match status" value="1"/>
</dbReference>
<dbReference type="OrthoDB" id="9802676at2"/>
<comment type="function">
    <text evidence="7">Catalyzes the deamination of adenosine to inosine at the wobble position 34 of tRNA(Arg2).</text>
</comment>
<dbReference type="NCBIfam" id="NF008113">
    <property type="entry name" value="PRK10860.1"/>
    <property type="match status" value="1"/>
</dbReference>
<proteinExistence type="inferred from homology"/>
<keyword evidence="3 7" id="KW-0479">Metal-binding</keyword>
<feature type="binding site" evidence="7">
    <location>
        <position position="97"/>
    </location>
    <ligand>
        <name>Zn(2+)</name>
        <dbReference type="ChEBI" id="CHEBI:29105"/>
        <note>catalytic</note>
    </ligand>
</feature>
<evidence type="ECO:0000256" key="7">
    <source>
        <dbReference type="HAMAP-Rule" id="MF_00972"/>
    </source>
</evidence>
<evidence type="ECO:0000256" key="6">
    <source>
        <dbReference type="ARBA" id="ARBA00048045"/>
    </source>
</evidence>
<dbReference type="HOGENOM" id="CLU_025810_3_0_6"/>
<evidence type="ECO:0000313" key="10">
    <source>
        <dbReference type="Proteomes" id="UP000001558"/>
    </source>
</evidence>
<dbReference type="GO" id="GO:0002100">
    <property type="term" value="P:tRNA wobble adenosine to inosine editing"/>
    <property type="evidence" value="ECO:0007669"/>
    <property type="project" value="UniProtKB-UniRule"/>
</dbReference>
<keyword evidence="10" id="KW-1185">Reference proteome</keyword>
<dbReference type="AlphaFoldDB" id="A3QCH1"/>
<dbReference type="CDD" id="cd01285">
    <property type="entry name" value="nucleoside_deaminase"/>
    <property type="match status" value="1"/>
</dbReference>
<reference evidence="9 10" key="1">
    <citation type="submission" date="2007-03" db="EMBL/GenBank/DDBJ databases">
        <title>Complete sequence of Shewanella loihica PV-4.</title>
        <authorList>
            <consortium name="US DOE Joint Genome Institute"/>
            <person name="Copeland A."/>
            <person name="Lucas S."/>
            <person name="Lapidus A."/>
            <person name="Barry K."/>
            <person name="Detter J.C."/>
            <person name="Glavina del Rio T."/>
            <person name="Hammon N."/>
            <person name="Israni S."/>
            <person name="Dalin E."/>
            <person name="Tice H."/>
            <person name="Pitluck S."/>
            <person name="Chain P."/>
            <person name="Malfatti S."/>
            <person name="Shin M."/>
            <person name="Vergez L."/>
            <person name="Schmutz J."/>
            <person name="Larimer F."/>
            <person name="Land M."/>
            <person name="Hauser L."/>
            <person name="Kyrpides N."/>
            <person name="Mikhailova N."/>
            <person name="Romine M.F."/>
            <person name="Serres G."/>
            <person name="Fredrickson J."/>
            <person name="Tiedje J."/>
            <person name="Richardson P."/>
        </authorList>
    </citation>
    <scope>NUCLEOTIDE SEQUENCE [LARGE SCALE GENOMIC DNA]</scope>
    <source>
        <strain evidence="10">ATCC BAA-1088 / PV-4</strain>
    </source>
</reference>
<comment type="similarity">
    <text evidence="7">Belongs to the cytidine and deoxycytidylate deaminase family.</text>
</comment>
<organism evidence="9 10">
    <name type="scientific">Shewanella loihica (strain ATCC BAA-1088 / PV-4)</name>
    <dbReference type="NCBI Taxonomy" id="323850"/>
    <lineage>
        <taxon>Bacteria</taxon>
        <taxon>Pseudomonadati</taxon>
        <taxon>Pseudomonadota</taxon>
        <taxon>Gammaproteobacteria</taxon>
        <taxon>Alteromonadales</taxon>
        <taxon>Shewanellaceae</taxon>
        <taxon>Shewanella</taxon>
    </lineage>
</organism>
<dbReference type="InterPro" id="IPR002125">
    <property type="entry name" value="CMP_dCMP_dom"/>
</dbReference>
<evidence type="ECO:0000256" key="5">
    <source>
        <dbReference type="ARBA" id="ARBA00022833"/>
    </source>
</evidence>
<feature type="binding site" evidence="7">
    <location>
        <position position="100"/>
    </location>
    <ligand>
        <name>Zn(2+)</name>
        <dbReference type="ChEBI" id="CHEBI:29105"/>
        <note>catalytic</note>
    </ligand>
</feature>
<dbReference type="STRING" id="323850.Shew_1299"/>
<protein>
    <recommendedName>
        <fullName evidence="7">tRNA-specific adenosine deaminase</fullName>
        <ecNumber evidence="7">3.5.4.33</ecNumber>
    </recommendedName>
</protein>